<gene>
    <name evidence="1" type="ORF">Cgig2_014873</name>
</gene>
<dbReference type="OrthoDB" id="1001981at2759"/>
<keyword evidence="2" id="KW-1185">Reference proteome</keyword>
<dbReference type="Proteomes" id="UP001153076">
    <property type="component" value="Unassembled WGS sequence"/>
</dbReference>
<proteinExistence type="predicted"/>
<evidence type="ECO:0008006" key="3">
    <source>
        <dbReference type="Google" id="ProtNLM"/>
    </source>
</evidence>
<evidence type="ECO:0000313" key="1">
    <source>
        <dbReference type="EMBL" id="KAJ8453110.1"/>
    </source>
</evidence>
<dbReference type="PANTHER" id="PTHR34835:SF90">
    <property type="entry name" value="AMINOTRANSFERASE-LIKE PLANT MOBILE DOMAIN-CONTAINING PROTEIN"/>
    <property type="match status" value="1"/>
</dbReference>
<organism evidence="1 2">
    <name type="scientific">Carnegiea gigantea</name>
    <dbReference type="NCBI Taxonomy" id="171969"/>
    <lineage>
        <taxon>Eukaryota</taxon>
        <taxon>Viridiplantae</taxon>
        <taxon>Streptophyta</taxon>
        <taxon>Embryophyta</taxon>
        <taxon>Tracheophyta</taxon>
        <taxon>Spermatophyta</taxon>
        <taxon>Magnoliopsida</taxon>
        <taxon>eudicotyledons</taxon>
        <taxon>Gunneridae</taxon>
        <taxon>Pentapetalae</taxon>
        <taxon>Caryophyllales</taxon>
        <taxon>Cactineae</taxon>
        <taxon>Cactaceae</taxon>
        <taxon>Cactoideae</taxon>
        <taxon>Echinocereeae</taxon>
        <taxon>Carnegiea</taxon>
    </lineage>
</organism>
<name>A0A9Q1L010_9CARY</name>
<dbReference type="AlphaFoldDB" id="A0A9Q1L010"/>
<protein>
    <recommendedName>
        <fullName evidence="3">Aminotransferase-like plant mobile domain-containing protein</fullName>
    </recommendedName>
</protein>
<sequence length="490" mass="56207">MKRAPKTTARKKVQFRYVEVEKPVIGNTDLSVIRTKSWTGLLRHRVAPGDFLTLVERLDYEQWSAIMQTGFGGILSVKMKLIPKRLARWLLEKYDPWDNSLNLANGKLLIDEEDSCVEEGGMSKEVDPQLVACMKSSWSMVVMDMNSLLTSSYAISTCIVGNANGTCDFHVLKYLWNVHEIHKYNWCVYAMKCLNDAIIARKKDKSKFFTGSLLFLILFYLDKVKFRGKKVKRSFPLAVNWDTEKVRNKDRDEQLSGEYGRGRIIDRIDYQKIARLAKVDLEMYVQELQGGQPEQGETGEMSTETTTKEHDVYTVRNTMDNVKASYMSLMIQCRSQPQTTDTIGGNDNVTECLALDDLYYYSPDEEQGWAAVLQVLTLESHLKGKHVPHLSVDITPTSVQLQMGVYTVPRESVAVVSSMKKLFEYDHEEEDKKLWIFKEGFKTLTGINPGLREFCSGCTISSPKLDGKEKKSKYKEKNVLQYKYLRKKIT</sequence>
<reference evidence="1" key="1">
    <citation type="submission" date="2022-04" db="EMBL/GenBank/DDBJ databases">
        <title>Carnegiea gigantea Genome sequencing and assembly v2.</title>
        <authorList>
            <person name="Copetti D."/>
            <person name="Sanderson M.J."/>
            <person name="Burquez A."/>
            <person name="Wojciechowski M.F."/>
        </authorList>
    </citation>
    <scope>NUCLEOTIDE SEQUENCE</scope>
    <source>
        <strain evidence="1">SGP5-SGP5p</strain>
        <tissue evidence="1">Aerial part</tissue>
    </source>
</reference>
<accession>A0A9Q1L010</accession>
<evidence type="ECO:0000313" key="2">
    <source>
        <dbReference type="Proteomes" id="UP001153076"/>
    </source>
</evidence>
<comment type="caution">
    <text evidence="1">The sequence shown here is derived from an EMBL/GenBank/DDBJ whole genome shotgun (WGS) entry which is preliminary data.</text>
</comment>
<dbReference type="EMBL" id="JAKOGI010000002">
    <property type="protein sequence ID" value="KAJ8453110.1"/>
    <property type="molecule type" value="Genomic_DNA"/>
</dbReference>
<dbReference type="PANTHER" id="PTHR34835">
    <property type="entry name" value="OS07G0283600 PROTEIN-RELATED"/>
    <property type="match status" value="1"/>
</dbReference>